<gene>
    <name evidence="1" type="ORF">CO051_06695</name>
</gene>
<accession>A0A2M8EWK5</accession>
<dbReference type="EMBL" id="PFSC01000174">
    <property type="protein sequence ID" value="PJC30256.1"/>
    <property type="molecule type" value="Genomic_DNA"/>
</dbReference>
<evidence type="ECO:0000313" key="1">
    <source>
        <dbReference type="EMBL" id="PJC30256.1"/>
    </source>
</evidence>
<protein>
    <submittedName>
        <fullName evidence="1">Uncharacterized protein</fullName>
    </submittedName>
</protein>
<dbReference type="Proteomes" id="UP000231383">
    <property type="component" value="Unassembled WGS sequence"/>
</dbReference>
<sequence>MIIAPKVLFLNGNTIEVPIKNTTGRVKKSPHEYKPLSIEEVVFRHKGVKIVEIDHIGFNLPWFDGIHPDILKLRTQLSDKSVYKLFPTGEPWDFILPASEKEIHDQETLDYAVVRRPKFEIVSFDKSSRPLIQFDVLLKKTGKELSELFPEGIFDSGHNNVWVYLKNPYDLDICLVLNEWKKGDWGEFFTSSPPSQSPEDSSRA</sequence>
<reference evidence="2" key="1">
    <citation type="submission" date="2017-09" db="EMBL/GenBank/DDBJ databases">
        <title>Depth-based differentiation of microbial function through sediment-hosted aquifers and enrichment of novel symbionts in the deep terrestrial subsurface.</title>
        <authorList>
            <person name="Probst A.J."/>
            <person name="Ladd B."/>
            <person name="Jarett J.K."/>
            <person name="Geller-Mcgrath D.E."/>
            <person name="Sieber C.M.K."/>
            <person name="Emerson J.B."/>
            <person name="Anantharaman K."/>
            <person name="Thomas B.C."/>
            <person name="Malmstrom R."/>
            <person name="Stieglmeier M."/>
            <person name="Klingl A."/>
            <person name="Woyke T."/>
            <person name="Ryan C.M."/>
            <person name="Banfield J.F."/>
        </authorList>
    </citation>
    <scope>NUCLEOTIDE SEQUENCE [LARGE SCALE GENOMIC DNA]</scope>
</reference>
<evidence type="ECO:0000313" key="2">
    <source>
        <dbReference type="Proteomes" id="UP000231383"/>
    </source>
</evidence>
<proteinExistence type="predicted"/>
<dbReference type="AlphaFoldDB" id="A0A2M8EWK5"/>
<name>A0A2M8EWK5_9BACT</name>
<organism evidence="1 2">
    <name type="scientific">Candidatus Roizmanbacteria bacterium CG_4_9_14_0_2_um_filter_39_13</name>
    <dbReference type="NCBI Taxonomy" id="1974839"/>
    <lineage>
        <taxon>Bacteria</taxon>
        <taxon>Candidatus Roizmaniibacteriota</taxon>
    </lineage>
</organism>
<comment type="caution">
    <text evidence="1">The sequence shown here is derived from an EMBL/GenBank/DDBJ whole genome shotgun (WGS) entry which is preliminary data.</text>
</comment>